<proteinExistence type="predicted"/>
<name>A0A859FCH6_9BACI</name>
<sequence>MYIPPYYKITDEQTMHEIIQDNSFATLFSQNQGMPHATHLPLLFNEEKTHLCGHFARPNPQWRDIERQTVLAVFHGPHCYISPSWYETHQTVPTWNYVTAHVYGTVELVHDEQELRESLRQLVDYYEAQDSGYKLDDVDETYVAGLSKGVQGFRIAITKIEAKAKLSQNHSEERRGLVINELEKISQTNEQQIAALMREGIHK</sequence>
<dbReference type="SUPFAM" id="SSF50475">
    <property type="entry name" value="FMN-binding split barrel"/>
    <property type="match status" value="1"/>
</dbReference>
<dbReference type="KEGG" id="psua:FLK61_27395"/>
<dbReference type="PANTHER" id="PTHR35802">
    <property type="entry name" value="PROTEASE SYNTHASE AND SPORULATION PROTEIN PAI 2"/>
    <property type="match status" value="1"/>
</dbReference>
<dbReference type="InterPro" id="IPR012349">
    <property type="entry name" value="Split_barrel_FMN-bd"/>
</dbReference>
<keyword evidence="2" id="KW-1185">Reference proteome</keyword>
<accession>A0A859FCH6</accession>
<protein>
    <submittedName>
        <fullName evidence="1">FMN-binding negative transcriptional regulator</fullName>
    </submittedName>
</protein>
<dbReference type="InterPro" id="IPR007396">
    <property type="entry name" value="TR_PAI2-type"/>
</dbReference>
<gene>
    <name evidence="1" type="ORF">FLK61_27395</name>
</gene>
<dbReference type="AlphaFoldDB" id="A0A859FCH6"/>
<evidence type="ECO:0000313" key="2">
    <source>
        <dbReference type="Proteomes" id="UP000318138"/>
    </source>
</evidence>
<dbReference type="Proteomes" id="UP000318138">
    <property type="component" value="Chromosome"/>
</dbReference>
<dbReference type="PIRSF" id="PIRSF010372">
    <property type="entry name" value="PaiB"/>
    <property type="match status" value="1"/>
</dbReference>
<dbReference type="EMBL" id="CP041372">
    <property type="protein sequence ID" value="QKS70481.1"/>
    <property type="molecule type" value="Genomic_DNA"/>
</dbReference>
<evidence type="ECO:0000313" key="1">
    <source>
        <dbReference type="EMBL" id="QKS70481.1"/>
    </source>
</evidence>
<dbReference type="RefSeq" id="WP_176008518.1">
    <property type="nucleotide sequence ID" value="NZ_CP041372.2"/>
</dbReference>
<reference evidence="2" key="1">
    <citation type="submission" date="2019-07" db="EMBL/GenBank/DDBJ databases">
        <title>Bacillus alkalisoli sp. nov. isolated from saline soil.</title>
        <authorList>
            <person name="Sun J.-Q."/>
            <person name="Xu L."/>
        </authorList>
    </citation>
    <scope>NUCLEOTIDE SEQUENCE [LARGE SCALE GENOMIC DNA]</scope>
    <source>
        <strain evidence="2">M4U3P1</strain>
    </source>
</reference>
<dbReference type="Pfam" id="PF04299">
    <property type="entry name" value="FMN_bind_2"/>
    <property type="match status" value="1"/>
</dbReference>
<organism evidence="1 2">
    <name type="scientific">Paenalkalicoccus suaedae</name>
    <dbReference type="NCBI Taxonomy" id="2592382"/>
    <lineage>
        <taxon>Bacteria</taxon>
        <taxon>Bacillati</taxon>
        <taxon>Bacillota</taxon>
        <taxon>Bacilli</taxon>
        <taxon>Bacillales</taxon>
        <taxon>Bacillaceae</taxon>
        <taxon>Paenalkalicoccus</taxon>
    </lineage>
</organism>
<dbReference type="Gene3D" id="2.30.110.10">
    <property type="entry name" value="Electron Transport, Fmn-binding Protein, Chain A"/>
    <property type="match status" value="1"/>
</dbReference>
<dbReference type="PANTHER" id="PTHR35802:SF1">
    <property type="entry name" value="PROTEASE SYNTHASE AND SPORULATION PROTEIN PAI 2"/>
    <property type="match status" value="1"/>
</dbReference>